<dbReference type="RefSeq" id="WP_111228914.1">
    <property type="nucleotide sequence ID" value="NZ_NBIU01000001.1"/>
</dbReference>
<keyword evidence="3" id="KW-1185">Reference proteome</keyword>
<keyword evidence="1" id="KW-1133">Transmembrane helix</keyword>
<proteinExistence type="predicted"/>
<accession>A0A2W6MXB2</accession>
<evidence type="ECO:0000313" key="3">
    <source>
        <dbReference type="Proteomes" id="UP000249746"/>
    </source>
</evidence>
<dbReference type="OrthoDB" id="9812260at2"/>
<keyword evidence="1" id="KW-0812">Transmembrane</keyword>
<gene>
    <name evidence="2" type="ORF">B6S12_00800</name>
</gene>
<dbReference type="AlphaFoldDB" id="A0A2W6MXB2"/>
<name>A0A2W6MXB2_9HELI</name>
<dbReference type="Proteomes" id="UP000249746">
    <property type="component" value="Unassembled WGS sequence"/>
</dbReference>
<protein>
    <recommendedName>
        <fullName evidence="4">NarX-like N-terminal domain-containing protein</fullName>
    </recommendedName>
</protein>
<evidence type="ECO:0000313" key="2">
    <source>
        <dbReference type="EMBL" id="PZT49164.1"/>
    </source>
</evidence>
<feature type="transmembrane region" description="Helical" evidence="1">
    <location>
        <begin position="188"/>
        <end position="206"/>
    </location>
</feature>
<reference evidence="2 3" key="1">
    <citation type="submission" date="2017-03" db="EMBL/GenBank/DDBJ databases">
        <title>Genomic and clinical evidence uncovers the enterohepatic species Helicobacter valdiviensis as a potential human intestinal pathogen.</title>
        <authorList>
            <person name="Fresia P."/>
            <person name="Jara R."/>
            <person name="Sierra R."/>
            <person name="Ferres I."/>
            <person name="Greif G."/>
            <person name="Iraola G."/>
            <person name="Collado L."/>
        </authorList>
    </citation>
    <scope>NUCLEOTIDE SEQUENCE [LARGE SCALE GENOMIC DNA]</scope>
    <source>
        <strain evidence="2 3">WBE14</strain>
    </source>
</reference>
<evidence type="ECO:0008006" key="4">
    <source>
        <dbReference type="Google" id="ProtNLM"/>
    </source>
</evidence>
<sequence>MFRKKIALVQIILLLLVLVGLFCLYQNIKESAKIQEEALYLVNISGKQRVLAQRIVFLSQVILSNTLSKRDNHTNFKEFRGCIMQLNSIHNVLKEFVVGQISQNKQFTTLDDMYFGGGNLDYRMERFLQEASKVFYLNDIQSIVISNQELLGALEGDNGLLAVLELATLSHQIYAQNLNKSSTLRSNYIILAILILVVCELLLFFIKKRDFKS</sequence>
<comment type="caution">
    <text evidence="2">The sequence shown here is derived from an EMBL/GenBank/DDBJ whole genome shotgun (WGS) entry which is preliminary data.</text>
</comment>
<organism evidence="2 3">
    <name type="scientific">Helicobacter valdiviensis</name>
    <dbReference type="NCBI Taxonomy" id="1458358"/>
    <lineage>
        <taxon>Bacteria</taxon>
        <taxon>Pseudomonadati</taxon>
        <taxon>Campylobacterota</taxon>
        <taxon>Epsilonproteobacteria</taxon>
        <taxon>Campylobacterales</taxon>
        <taxon>Helicobacteraceae</taxon>
        <taxon>Helicobacter</taxon>
    </lineage>
</organism>
<dbReference type="EMBL" id="NBIU01000001">
    <property type="protein sequence ID" value="PZT49164.1"/>
    <property type="molecule type" value="Genomic_DNA"/>
</dbReference>
<evidence type="ECO:0000256" key="1">
    <source>
        <dbReference type="SAM" id="Phobius"/>
    </source>
</evidence>
<keyword evidence="1" id="KW-0472">Membrane</keyword>